<dbReference type="STRING" id="1618994.UX57_C0004G0096"/>
<comment type="caution">
    <text evidence="2">The sequence shown here is derived from an EMBL/GenBank/DDBJ whole genome shotgun (WGS) entry which is preliminary data.</text>
</comment>
<gene>
    <name evidence="2" type="ORF">UX57_C0004G0096</name>
</gene>
<organism evidence="2 3">
    <name type="scientific">Candidatus Uhrbacteria bacterium GW2011_GWE2_46_68</name>
    <dbReference type="NCBI Taxonomy" id="1618994"/>
    <lineage>
        <taxon>Bacteria</taxon>
        <taxon>Candidatus Uhriibacteriota</taxon>
    </lineage>
</organism>
<sequence>MIEPGIYKHYKGNEYQVLGVAKHSETLEELVVYQALYGSEEMWVRPSAMFEEQVEWNGKRVPRFQWVGRGV</sequence>
<feature type="domain" description="DUF1653" evidence="1">
    <location>
        <begin position="5"/>
        <end position="65"/>
    </location>
</feature>
<dbReference type="Pfam" id="PF07866">
    <property type="entry name" value="DUF1653"/>
    <property type="match status" value="1"/>
</dbReference>
<reference evidence="2 3" key="1">
    <citation type="journal article" date="2015" name="Nature">
        <title>rRNA introns, odd ribosomes, and small enigmatic genomes across a large radiation of phyla.</title>
        <authorList>
            <person name="Brown C.T."/>
            <person name="Hug L.A."/>
            <person name="Thomas B.C."/>
            <person name="Sharon I."/>
            <person name="Castelle C.J."/>
            <person name="Singh A."/>
            <person name="Wilkins M.J."/>
            <person name="Williams K.H."/>
            <person name="Banfield J.F."/>
        </authorList>
    </citation>
    <scope>NUCLEOTIDE SEQUENCE [LARGE SCALE GENOMIC DNA]</scope>
</reference>
<dbReference type="InterPro" id="IPR037135">
    <property type="entry name" value="DUF1653-like_dom_sf"/>
</dbReference>
<dbReference type="InterPro" id="IPR023387">
    <property type="entry name" value="DUF1653-like_dom"/>
</dbReference>
<dbReference type="AlphaFoldDB" id="A0A0G1Q990"/>
<dbReference type="EMBL" id="LCMS01000004">
    <property type="protein sequence ID" value="KKU41392.1"/>
    <property type="molecule type" value="Genomic_DNA"/>
</dbReference>
<evidence type="ECO:0000259" key="1">
    <source>
        <dbReference type="Pfam" id="PF07866"/>
    </source>
</evidence>
<proteinExistence type="predicted"/>
<evidence type="ECO:0000313" key="2">
    <source>
        <dbReference type="EMBL" id="KKU41392.1"/>
    </source>
</evidence>
<name>A0A0G1Q990_9BACT</name>
<protein>
    <recommendedName>
        <fullName evidence="1">DUF1653 domain-containing protein</fullName>
    </recommendedName>
</protein>
<accession>A0A0G1Q990</accession>
<evidence type="ECO:0000313" key="3">
    <source>
        <dbReference type="Proteomes" id="UP000034795"/>
    </source>
</evidence>
<dbReference type="Proteomes" id="UP000034795">
    <property type="component" value="Unassembled WGS sequence"/>
</dbReference>
<dbReference type="Gene3D" id="2.30.30.320">
    <property type="entry name" value="DUF1653-like domain"/>
    <property type="match status" value="1"/>
</dbReference>
<dbReference type="PATRIC" id="fig|1618994.3.peg.312"/>